<dbReference type="SUPFAM" id="SSF48403">
    <property type="entry name" value="Ankyrin repeat"/>
    <property type="match status" value="1"/>
</dbReference>
<dbReference type="PROSITE" id="PS50088">
    <property type="entry name" value="ANK_REPEAT"/>
    <property type="match status" value="5"/>
</dbReference>
<keyword evidence="1" id="KW-0677">Repeat</keyword>
<evidence type="ECO:0000256" key="4">
    <source>
        <dbReference type="SAM" id="MobiDB-lite"/>
    </source>
</evidence>
<feature type="repeat" description="ANK" evidence="3">
    <location>
        <begin position="74"/>
        <end position="107"/>
    </location>
</feature>
<feature type="compositionally biased region" description="Acidic residues" evidence="4">
    <location>
        <begin position="273"/>
        <end position="285"/>
    </location>
</feature>
<organism evidence="6">
    <name type="scientific">Micromonas pusilla</name>
    <name type="common">Picoplanktonic green alga</name>
    <name type="synonym">Chromulina pusilla</name>
    <dbReference type="NCBI Taxonomy" id="38833"/>
    <lineage>
        <taxon>Eukaryota</taxon>
        <taxon>Viridiplantae</taxon>
        <taxon>Chlorophyta</taxon>
        <taxon>Mamiellophyceae</taxon>
        <taxon>Mamiellales</taxon>
        <taxon>Mamiellaceae</taxon>
        <taxon>Micromonas</taxon>
    </lineage>
</organism>
<dbReference type="AlphaFoldDB" id="A0A6U0I3R1"/>
<evidence type="ECO:0000313" key="5">
    <source>
        <dbReference type="EMBL" id="CAD8237947.1"/>
    </source>
</evidence>
<feature type="region of interest" description="Disordered" evidence="4">
    <location>
        <begin position="263"/>
        <end position="285"/>
    </location>
</feature>
<evidence type="ECO:0000313" key="7">
    <source>
        <dbReference type="EMBL" id="CAD8237951.1"/>
    </source>
</evidence>
<dbReference type="PANTHER" id="PTHR24180:SF45">
    <property type="entry name" value="POLY [ADP-RIBOSE] POLYMERASE TANKYRASE"/>
    <property type="match status" value="1"/>
</dbReference>
<dbReference type="PANTHER" id="PTHR24180">
    <property type="entry name" value="CYCLIN-DEPENDENT KINASE INHIBITOR 2C-RELATED"/>
    <property type="match status" value="1"/>
</dbReference>
<feature type="repeat" description="ANK" evidence="3">
    <location>
        <begin position="41"/>
        <end position="73"/>
    </location>
</feature>
<feature type="repeat" description="ANK" evidence="3">
    <location>
        <begin position="108"/>
        <end position="140"/>
    </location>
</feature>
<sequence>MSVKVALPSGKRSDGGAQRNETYWALKRELDEFISRGPTHDGATPLHHAAEEGDDVVIEALLAIGADVDEVDSEGQTALMLAASWGHPSSVNALIRVGNASINLKDEGGDTALHEAARANELETLSQLISLGADKDARNKLGATPLLLASHAGHKRIVVALLDAGAAATGKKSLMRGGYSPLHAAAANGSTECLQDLIDAGASLRHSASDSALGRGTAGGGNNGSRGSATALELAEDLGQSGSASLLKRASVSEFERYGMWGNPADAAAAGAGEDDGGEYDGGVD</sequence>
<name>A0A6U0I3R1_MICPS</name>
<keyword evidence="2 3" id="KW-0040">ANK repeat</keyword>
<dbReference type="InterPro" id="IPR036770">
    <property type="entry name" value="Ankyrin_rpt-contain_sf"/>
</dbReference>
<protein>
    <submittedName>
        <fullName evidence="6">Uncharacterized protein</fullName>
    </submittedName>
</protein>
<dbReference type="Pfam" id="PF00023">
    <property type="entry name" value="Ank"/>
    <property type="match status" value="2"/>
</dbReference>
<dbReference type="EMBL" id="HBDY01008026">
    <property type="protein sequence ID" value="CAD8237949.1"/>
    <property type="molecule type" value="Transcribed_RNA"/>
</dbReference>
<dbReference type="InterPro" id="IPR002110">
    <property type="entry name" value="Ankyrin_rpt"/>
</dbReference>
<feature type="repeat" description="ANK" evidence="3">
    <location>
        <begin position="177"/>
        <end position="209"/>
    </location>
</feature>
<feature type="repeat" description="ANK" evidence="3">
    <location>
        <begin position="141"/>
        <end position="173"/>
    </location>
</feature>
<evidence type="ECO:0000256" key="1">
    <source>
        <dbReference type="ARBA" id="ARBA00022737"/>
    </source>
</evidence>
<evidence type="ECO:0000256" key="2">
    <source>
        <dbReference type="ARBA" id="ARBA00023043"/>
    </source>
</evidence>
<evidence type="ECO:0000313" key="6">
    <source>
        <dbReference type="EMBL" id="CAD8237949.1"/>
    </source>
</evidence>
<gene>
    <name evidence="5" type="ORF">MPUS1402_LOCUS5940</name>
    <name evidence="6" type="ORF">MPUS1402_LOCUS5941</name>
    <name evidence="7" type="ORF">MPUS1402_LOCUS5942</name>
</gene>
<dbReference type="SMART" id="SM00248">
    <property type="entry name" value="ANK"/>
    <property type="match status" value="5"/>
</dbReference>
<dbReference type="EMBL" id="HBDY01008027">
    <property type="protein sequence ID" value="CAD8237951.1"/>
    <property type="molecule type" value="Transcribed_RNA"/>
</dbReference>
<accession>A0A6U0I3R1</accession>
<dbReference type="InterPro" id="IPR051637">
    <property type="entry name" value="Ank_repeat_dom-contain_49"/>
</dbReference>
<evidence type="ECO:0000256" key="3">
    <source>
        <dbReference type="PROSITE-ProRule" id="PRU00023"/>
    </source>
</evidence>
<proteinExistence type="predicted"/>
<dbReference type="EMBL" id="HBDY01008025">
    <property type="protein sequence ID" value="CAD8237947.1"/>
    <property type="molecule type" value="Transcribed_RNA"/>
</dbReference>
<dbReference type="Pfam" id="PF12796">
    <property type="entry name" value="Ank_2"/>
    <property type="match status" value="1"/>
</dbReference>
<dbReference type="PROSITE" id="PS50297">
    <property type="entry name" value="ANK_REP_REGION"/>
    <property type="match status" value="4"/>
</dbReference>
<dbReference type="Gene3D" id="1.25.40.20">
    <property type="entry name" value="Ankyrin repeat-containing domain"/>
    <property type="match status" value="1"/>
</dbReference>
<reference evidence="6" key="1">
    <citation type="submission" date="2021-01" db="EMBL/GenBank/DDBJ databases">
        <authorList>
            <person name="Corre E."/>
            <person name="Pelletier E."/>
            <person name="Niang G."/>
            <person name="Scheremetjew M."/>
            <person name="Finn R."/>
            <person name="Kale V."/>
            <person name="Holt S."/>
            <person name="Cochrane G."/>
            <person name="Meng A."/>
            <person name="Brown T."/>
            <person name="Cohen L."/>
        </authorList>
    </citation>
    <scope>NUCLEOTIDE SEQUENCE</scope>
    <source>
        <strain evidence="6">RCC1614</strain>
    </source>
</reference>